<dbReference type="InterPro" id="IPR007804">
    <property type="entry name" value="GvpG"/>
</dbReference>
<dbReference type="EMBL" id="JACHND010000001">
    <property type="protein sequence ID" value="MBB4703530.1"/>
    <property type="molecule type" value="Genomic_DNA"/>
</dbReference>
<proteinExistence type="predicted"/>
<dbReference type="Pfam" id="PF05120">
    <property type="entry name" value="GvpG"/>
    <property type="match status" value="1"/>
</dbReference>
<reference evidence="1 2" key="1">
    <citation type="submission" date="2020-08" db="EMBL/GenBank/DDBJ databases">
        <title>Sequencing the genomes of 1000 actinobacteria strains.</title>
        <authorList>
            <person name="Klenk H.-P."/>
        </authorList>
    </citation>
    <scope>NUCLEOTIDE SEQUENCE [LARGE SCALE GENOMIC DNA]</scope>
    <source>
        <strain evidence="1 2">DSM 45784</strain>
    </source>
</reference>
<protein>
    <submittedName>
        <fullName evidence="1">Cytochrome c-type biogenesis protein CcmH/NrfG</fullName>
    </submittedName>
</protein>
<evidence type="ECO:0000313" key="1">
    <source>
        <dbReference type="EMBL" id="MBB4703530.1"/>
    </source>
</evidence>
<dbReference type="AlphaFoldDB" id="A0A7W7DB15"/>
<dbReference type="Proteomes" id="UP000542210">
    <property type="component" value="Unassembled WGS sequence"/>
</dbReference>
<evidence type="ECO:0000313" key="2">
    <source>
        <dbReference type="Proteomes" id="UP000542210"/>
    </source>
</evidence>
<sequence length="73" mass="8182">MGLLGMIFGLPLAPVKGLIKLGELIEEQVETQRRDPAAVRRRLEEVERLREQGLITAEDEARAQEEILGQMIG</sequence>
<comment type="caution">
    <text evidence="1">The sequence shown here is derived from an EMBL/GenBank/DDBJ whole genome shotgun (WGS) entry which is preliminary data.</text>
</comment>
<organism evidence="1 2">
    <name type="scientific">Sphaerisporangium siamense</name>
    <dbReference type="NCBI Taxonomy" id="795645"/>
    <lineage>
        <taxon>Bacteria</taxon>
        <taxon>Bacillati</taxon>
        <taxon>Actinomycetota</taxon>
        <taxon>Actinomycetes</taxon>
        <taxon>Streptosporangiales</taxon>
        <taxon>Streptosporangiaceae</taxon>
        <taxon>Sphaerisporangium</taxon>
    </lineage>
</organism>
<dbReference type="RefSeq" id="WP_184884015.1">
    <property type="nucleotide sequence ID" value="NZ_BOOV01000028.1"/>
</dbReference>
<name>A0A7W7DB15_9ACTN</name>
<gene>
    <name evidence="1" type="ORF">BJ982_005074</name>
</gene>
<accession>A0A7W7DB15</accession>
<keyword evidence="2" id="KW-1185">Reference proteome</keyword>